<proteinExistence type="predicted"/>
<keyword evidence="2" id="KW-1185">Reference proteome</keyword>
<reference evidence="1 2" key="1">
    <citation type="submission" date="2021-06" db="EMBL/GenBank/DDBJ databases">
        <title>Caerostris extrusa draft genome.</title>
        <authorList>
            <person name="Kono N."/>
            <person name="Arakawa K."/>
        </authorList>
    </citation>
    <scope>NUCLEOTIDE SEQUENCE [LARGE SCALE GENOMIC DNA]</scope>
</reference>
<gene>
    <name evidence="1" type="ORF">CEXT_214791</name>
</gene>
<dbReference type="EMBL" id="BPLR01001784">
    <property type="protein sequence ID" value="GIZ04715.1"/>
    <property type="molecule type" value="Genomic_DNA"/>
</dbReference>
<protein>
    <submittedName>
        <fullName evidence="1">Uncharacterized protein</fullName>
    </submittedName>
</protein>
<accession>A0AAV4YEC5</accession>
<comment type="caution">
    <text evidence="1">The sequence shown here is derived from an EMBL/GenBank/DDBJ whole genome shotgun (WGS) entry which is preliminary data.</text>
</comment>
<dbReference type="AlphaFoldDB" id="A0AAV4YEC5"/>
<evidence type="ECO:0000313" key="2">
    <source>
        <dbReference type="Proteomes" id="UP001054945"/>
    </source>
</evidence>
<organism evidence="1 2">
    <name type="scientific">Caerostris extrusa</name>
    <name type="common">Bark spider</name>
    <name type="synonym">Caerostris bankana</name>
    <dbReference type="NCBI Taxonomy" id="172846"/>
    <lineage>
        <taxon>Eukaryota</taxon>
        <taxon>Metazoa</taxon>
        <taxon>Ecdysozoa</taxon>
        <taxon>Arthropoda</taxon>
        <taxon>Chelicerata</taxon>
        <taxon>Arachnida</taxon>
        <taxon>Araneae</taxon>
        <taxon>Araneomorphae</taxon>
        <taxon>Entelegynae</taxon>
        <taxon>Araneoidea</taxon>
        <taxon>Araneidae</taxon>
        <taxon>Caerostris</taxon>
    </lineage>
</organism>
<dbReference type="Proteomes" id="UP001054945">
    <property type="component" value="Unassembled WGS sequence"/>
</dbReference>
<sequence length="111" mass="13346">MRFEFSSLEWDKFPTTAIRSRCIVMQMEKCLESWAREAALQQQGHFDLKDPYQLVGNYREKEVYFIYASPIPTNKFHSPLNRELRNRQRLNFGYKQVLSRYDLNSRSLEMG</sequence>
<name>A0AAV4YEC5_CAEEX</name>
<evidence type="ECO:0000313" key="1">
    <source>
        <dbReference type="EMBL" id="GIZ04715.1"/>
    </source>
</evidence>